<gene>
    <name evidence="3" type="ORF">RFI_25368</name>
</gene>
<keyword evidence="2" id="KW-0472">Membrane</keyword>
<feature type="compositionally biased region" description="Basic residues" evidence="1">
    <location>
        <begin position="146"/>
        <end position="155"/>
    </location>
</feature>
<keyword evidence="2" id="KW-0812">Transmembrane</keyword>
<sequence length="281" mass="32778">MFDSKIKASPTYQASTTKKITFNSFNSTSHSTQKLLKNKNEEEKPSPLTNTPIAKKTFTHQGSKLKKALPIIQKRVMFFSCVLCYLCLKAQIWIALGTRNLYNKIKRKKDQNKIERQGRRKLAQLTKPKTTKKKTPLKTQTSGGKTTKKKLQQNKTKKRDTKLMFAFLLSSERKINLLIQKTIAFFCDVTRSNKKKAQQIKTILKNMHTDKKYSLRANFCPFFLFLFYFFFFLCNCNTNKSIFGGVSVIAKRRNNQTITTIKKRKKKFKNTQKKKKENSCH</sequence>
<dbReference type="AlphaFoldDB" id="X6MG42"/>
<feature type="region of interest" description="Disordered" evidence="1">
    <location>
        <begin position="126"/>
        <end position="155"/>
    </location>
</feature>
<keyword evidence="4" id="KW-1185">Reference proteome</keyword>
<reference evidence="3 4" key="1">
    <citation type="journal article" date="2013" name="Curr. Biol.">
        <title>The Genome of the Foraminiferan Reticulomyxa filosa.</title>
        <authorList>
            <person name="Glockner G."/>
            <person name="Hulsmann N."/>
            <person name="Schleicher M."/>
            <person name="Noegel A.A."/>
            <person name="Eichinger L."/>
            <person name="Gallinger C."/>
            <person name="Pawlowski J."/>
            <person name="Sierra R."/>
            <person name="Euteneuer U."/>
            <person name="Pillet L."/>
            <person name="Moustafa A."/>
            <person name="Platzer M."/>
            <person name="Groth M."/>
            <person name="Szafranski K."/>
            <person name="Schliwa M."/>
        </authorList>
    </citation>
    <scope>NUCLEOTIDE SEQUENCE [LARGE SCALE GENOMIC DNA]</scope>
</reference>
<name>X6MG42_RETFI</name>
<protein>
    <recommendedName>
        <fullName evidence="5">Transmembrane protein</fullName>
    </recommendedName>
</protein>
<organism evidence="3 4">
    <name type="scientific">Reticulomyxa filosa</name>
    <dbReference type="NCBI Taxonomy" id="46433"/>
    <lineage>
        <taxon>Eukaryota</taxon>
        <taxon>Sar</taxon>
        <taxon>Rhizaria</taxon>
        <taxon>Retaria</taxon>
        <taxon>Foraminifera</taxon>
        <taxon>Monothalamids</taxon>
        <taxon>Reticulomyxidae</taxon>
        <taxon>Reticulomyxa</taxon>
    </lineage>
</organism>
<evidence type="ECO:0008006" key="5">
    <source>
        <dbReference type="Google" id="ProtNLM"/>
    </source>
</evidence>
<evidence type="ECO:0000256" key="2">
    <source>
        <dbReference type="SAM" id="Phobius"/>
    </source>
</evidence>
<evidence type="ECO:0000313" key="3">
    <source>
        <dbReference type="EMBL" id="ETO12010.1"/>
    </source>
</evidence>
<dbReference type="EMBL" id="ASPP01021824">
    <property type="protein sequence ID" value="ETO12010.1"/>
    <property type="molecule type" value="Genomic_DNA"/>
</dbReference>
<dbReference type="Proteomes" id="UP000023152">
    <property type="component" value="Unassembled WGS sequence"/>
</dbReference>
<evidence type="ECO:0000256" key="1">
    <source>
        <dbReference type="SAM" id="MobiDB-lite"/>
    </source>
</evidence>
<keyword evidence="2" id="KW-1133">Transmembrane helix</keyword>
<feature type="transmembrane region" description="Helical" evidence="2">
    <location>
        <begin position="213"/>
        <end position="233"/>
    </location>
</feature>
<comment type="caution">
    <text evidence="3">The sequence shown here is derived from an EMBL/GenBank/DDBJ whole genome shotgun (WGS) entry which is preliminary data.</text>
</comment>
<feature type="transmembrane region" description="Helical" evidence="2">
    <location>
        <begin position="76"/>
        <end position="98"/>
    </location>
</feature>
<evidence type="ECO:0000313" key="4">
    <source>
        <dbReference type="Proteomes" id="UP000023152"/>
    </source>
</evidence>
<proteinExistence type="predicted"/>
<accession>X6MG42</accession>